<dbReference type="EnsemblProtists" id="Phyra84735">
    <property type="protein sequence ID" value="Phyra84735"/>
    <property type="gene ID" value="Phyra84735"/>
</dbReference>
<feature type="transmembrane region" description="Helical" evidence="1">
    <location>
        <begin position="37"/>
        <end position="59"/>
    </location>
</feature>
<reference evidence="3" key="1">
    <citation type="journal article" date="2006" name="Science">
        <title>Phytophthora genome sequences uncover evolutionary origins and mechanisms of pathogenesis.</title>
        <authorList>
            <person name="Tyler B.M."/>
            <person name="Tripathy S."/>
            <person name="Zhang X."/>
            <person name="Dehal P."/>
            <person name="Jiang R.H."/>
            <person name="Aerts A."/>
            <person name="Arredondo F.D."/>
            <person name="Baxter L."/>
            <person name="Bensasson D."/>
            <person name="Beynon J.L."/>
            <person name="Chapman J."/>
            <person name="Damasceno C.M."/>
            <person name="Dorrance A.E."/>
            <person name="Dou D."/>
            <person name="Dickerman A.W."/>
            <person name="Dubchak I.L."/>
            <person name="Garbelotto M."/>
            <person name="Gijzen M."/>
            <person name="Gordon S.G."/>
            <person name="Govers F."/>
            <person name="Grunwald N.J."/>
            <person name="Huang W."/>
            <person name="Ivors K.L."/>
            <person name="Jones R.W."/>
            <person name="Kamoun S."/>
            <person name="Krampis K."/>
            <person name="Lamour K.H."/>
            <person name="Lee M.K."/>
            <person name="McDonald W.H."/>
            <person name="Medina M."/>
            <person name="Meijer H.J."/>
            <person name="Nordberg E.K."/>
            <person name="Maclean D.J."/>
            <person name="Ospina-Giraldo M.D."/>
            <person name="Morris P.F."/>
            <person name="Phuntumart V."/>
            <person name="Putnam N.H."/>
            <person name="Rash S."/>
            <person name="Rose J.K."/>
            <person name="Sakihama Y."/>
            <person name="Salamov A.A."/>
            <person name="Savidor A."/>
            <person name="Scheuring C.F."/>
            <person name="Smith B.M."/>
            <person name="Sobral B.W."/>
            <person name="Terry A."/>
            <person name="Torto-Alalibo T.A."/>
            <person name="Win J."/>
            <person name="Xu Z."/>
            <person name="Zhang H."/>
            <person name="Grigoriev I.V."/>
            <person name="Rokhsar D.S."/>
            <person name="Boore J.L."/>
        </authorList>
    </citation>
    <scope>NUCLEOTIDE SEQUENCE [LARGE SCALE GENOMIC DNA]</scope>
    <source>
        <strain evidence="3">Pr102</strain>
    </source>
</reference>
<evidence type="ECO:0000256" key="1">
    <source>
        <dbReference type="SAM" id="Phobius"/>
    </source>
</evidence>
<dbReference type="InParanoid" id="H3H2T9"/>
<evidence type="ECO:0000313" key="2">
    <source>
        <dbReference type="EnsemblProtists" id="Phyra84735"/>
    </source>
</evidence>
<keyword evidence="1" id="KW-0812">Transmembrane</keyword>
<organism evidence="2 3">
    <name type="scientific">Phytophthora ramorum</name>
    <name type="common">Sudden oak death agent</name>
    <dbReference type="NCBI Taxonomy" id="164328"/>
    <lineage>
        <taxon>Eukaryota</taxon>
        <taxon>Sar</taxon>
        <taxon>Stramenopiles</taxon>
        <taxon>Oomycota</taxon>
        <taxon>Peronosporomycetes</taxon>
        <taxon>Peronosporales</taxon>
        <taxon>Peronosporaceae</taxon>
        <taxon>Phytophthora</taxon>
    </lineage>
</organism>
<name>H3H2T9_PHYRM</name>
<dbReference type="VEuPathDB" id="FungiDB:KRP22_12880"/>
<dbReference type="EMBL" id="DS566120">
    <property type="status" value="NOT_ANNOTATED_CDS"/>
    <property type="molecule type" value="Genomic_DNA"/>
</dbReference>
<dbReference type="AlphaFoldDB" id="H3H2T9"/>
<sequence length="130" mass="14410">MALSLAGMVLIPVFGLLLRFQPGFVRGLHVRSSSAEVNCYIAGGLYAVVSLICGLLLAFKTRGCFDRKRDAPTDDATRRNRRYGLPFGQLESKEFVRAMEDMDTRTAVITTTPKKELELPTKFPVKAEAI</sequence>
<keyword evidence="1" id="KW-1133">Transmembrane helix</keyword>
<accession>H3H2T9</accession>
<dbReference type="OMA" id="SAEVNCY"/>
<proteinExistence type="predicted"/>
<keyword evidence="1" id="KW-0472">Membrane</keyword>
<dbReference type="eggNOG" id="ENOG502SWAG">
    <property type="taxonomic scope" value="Eukaryota"/>
</dbReference>
<dbReference type="VEuPathDB" id="FungiDB:KRP23_8321"/>
<keyword evidence="3" id="KW-1185">Reference proteome</keyword>
<evidence type="ECO:0000313" key="3">
    <source>
        <dbReference type="Proteomes" id="UP000005238"/>
    </source>
</evidence>
<dbReference type="HOGENOM" id="CLU_153528_0_0_1"/>
<dbReference type="Proteomes" id="UP000005238">
    <property type="component" value="Unassembled WGS sequence"/>
</dbReference>
<reference evidence="2" key="2">
    <citation type="submission" date="2015-06" db="UniProtKB">
        <authorList>
            <consortium name="EnsemblProtists"/>
        </authorList>
    </citation>
    <scope>IDENTIFICATION</scope>
    <source>
        <strain evidence="2">Pr102</strain>
    </source>
</reference>
<protein>
    <submittedName>
        <fullName evidence="2">Uncharacterized protein</fullName>
    </submittedName>
</protein>